<dbReference type="Proteomes" id="UP001318300">
    <property type="component" value="Unassembled WGS sequence"/>
</dbReference>
<evidence type="ECO:0000313" key="11">
    <source>
        <dbReference type="EMBL" id="NII41611.1"/>
    </source>
</evidence>
<keyword evidence="2 7" id="KW-0597">Phosphoprotein</keyword>
<gene>
    <name evidence="11" type="ORF">E9228_002258</name>
</gene>
<dbReference type="SUPFAM" id="SSF52172">
    <property type="entry name" value="CheY-like"/>
    <property type="match status" value="1"/>
</dbReference>
<dbReference type="Pfam" id="PF00486">
    <property type="entry name" value="Trans_reg_C"/>
    <property type="match status" value="1"/>
</dbReference>
<feature type="domain" description="Response regulatory" evidence="9">
    <location>
        <begin position="3"/>
        <end position="117"/>
    </location>
</feature>
<dbReference type="SMART" id="SM00862">
    <property type="entry name" value="Trans_reg_C"/>
    <property type="match status" value="1"/>
</dbReference>
<evidence type="ECO:0000259" key="10">
    <source>
        <dbReference type="PROSITE" id="PS51755"/>
    </source>
</evidence>
<evidence type="ECO:0000313" key="12">
    <source>
        <dbReference type="Proteomes" id="UP001318300"/>
    </source>
</evidence>
<dbReference type="Gene3D" id="6.10.250.690">
    <property type="match status" value="1"/>
</dbReference>
<dbReference type="InterPro" id="IPR001867">
    <property type="entry name" value="OmpR/PhoB-type_DNA-bd"/>
</dbReference>
<dbReference type="PANTHER" id="PTHR48111">
    <property type="entry name" value="REGULATOR OF RPOS"/>
    <property type="match status" value="1"/>
</dbReference>
<dbReference type="PROSITE" id="PS50110">
    <property type="entry name" value="RESPONSE_REGULATORY"/>
    <property type="match status" value="1"/>
</dbReference>
<keyword evidence="6" id="KW-0804">Transcription</keyword>
<dbReference type="InterPro" id="IPR036388">
    <property type="entry name" value="WH-like_DNA-bd_sf"/>
</dbReference>
<keyword evidence="5 8" id="KW-0238">DNA-binding</keyword>
<dbReference type="Gene3D" id="3.40.50.2300">
    <property type="match status" value="1"/>
</dbReference>
<feature type="DNA-binding region" description="OmpR/PhoB-type" evidence="8">
    <location>
        <begin position="124"/>
        <end position="222"/>
    </location>
</feature>
<feature type="modified residue" description="4-aspartylphosphate" evidence="7">
    <location>
        <position position="52"/>
    </location>
</feature>
<feature type="domain" description="OmpR/PhoB-type" evidence="10">
    <location>
        <begin position="124"/>
        <end position="222"/>
    </location>
</feature>
<evidence type="ECO:0000256" key="6">
    <source>
        <dbReference type="ARBA" id="ARBA00023163"/>
    </source>
</evidence>
<evidence type="ECO:0000256" key="4">
    <source>
        <dbReference type="ARBA" id="ARBA00023015"/>
    </source>
</evidence>
<evidence type="ECO:0000256" key="3">
    <source>
        <dbReference type="ARBA" id="ARBA00023012"/>
    </source>
</evidence>
<dbReference type="PANTHER" id="PTHR48111:SF22">
    <property type="entry name" value="REGULATOR OF RPOS"/>
    <property type="match status" value="1"/>
</dbReference>
<evidence type="ECO:0000256" key="8">
    <source>
        <dbReference type="PROSITE-ProRule" id="PRU01091"/>
    </source>
</evidence>
<proteinExistence type="predicted"/>
<dbReference type="EMBL" id="JAAOYO010000003">
    <property type="protein sequence ID" value="NII41611.1"/>
    <property type="molecule type" value="Genomic_DNA"/>
</dbReference>
<dbReference type="Pfam" id="PF00072">
    <property type="entry name" value="Response_reg"/>
    <property type="match status" value="1"/>
</dbReference>
<accession>A0ABX0T7X8</accession>
<evidence type="ECO:0000256" key="2">
    <source>
        <dbReference type="ARBA" id="ARBA00022553"/>
    </source>
</evidence>
<evidence type="ECO:0000256" key="7">
    <source>
        <dbReference type="PROSITE-ProRule" id="PRU00169"/>
    </source>
</evidence>
<sequence length="226" mass="24237">MAKILVVEDDPEMGALVAQGLGDEGHAVTVVTDGIAALTAARADPFDAAAIDVMLPEMSGFEICRRLREMGQDLPVILVTARDAVDDRVFGLDAGADDYLTKPFAIAELNARIRAHLRRRAAGSTVVEAADVRLDVVAVRASVGGRDLPLSVKEFSLLRYLIQGSPEARSRRDVLDEVWGSADHFDPTIVDQYVSYVRKKLHAAGAGVRIRTVRGVGYALEVGTAG</sequence>
<evidence type="ECO:0000256" key="1">
    <source>
        <dbReference type="ARBA" id="ARBA00004496"/>
    </source>
</evidence>
<comment type="subcellular location">
    <subcellularLocation>
        <location evidence="1">Cytoplasm</location>
    </subcellularLocation>
</comment>
<dbReference type="CDD" id="cd17624">
    <property type="entry name" value="REC_OmpR_PmrA-like"/>
    <property type="match status" value="1"/>
</dbReference>
<keyword evidence="3" id="KW-0902">Two-component regulatory system</keyword>
<organism evidence="11 12">
    <name type="scientific">Curtobacterium salicis</name>
    <dbReference type="NCBI Taxonomy" id="1779862"/>
    <lineage>
        <taxon>Bacteria</taxon>
        <taxon>Bacillati</taxon>
        <taxon>Actinomycetota</taxon>
        <taxon>Actinomycetes</taxon>
        <taxon>Micrococcales</taxon>
        <taxon>Microbacteriaceae</taxon>
        <taxon>Curtobacterium</taxon>
    </lineage>
</organism>
<dbReference type="Gene3D" id="1.10.10.10">
    <property type="entry name" value="Winged helix-like DNA-binding domain superfamily/Winged helix DNA-binding domain"/>
    <property type="match status" value="1"/>
</dbReference>
<dbReference type="RefSeq" id="WP_166780630.1">
    <property type="nucleotide sequence ID" value="NZ_JAAOYO010000003.1"/>
</dbReference>
<dbReference type="InterPro" id="IPR011006">
    <property type="entry name" value="CheY-like_superfamily"/>
</dbReference>
<comment type="caution">
    <text evidence="11">The sequence shown here is derived from an EMBL/GenBank/DDBJ whole genome shotgun (WGS) entry which is preliminary data.</text>
</comment>
<dbReference type="SUPFAM" id="SSF46894">
    <property type="entry name" value="C-terminal effector domain of the bipartite response regulators"/>
    <property type="match status" value="1"/>
</dbReference>
<dbReference type="InterPro" id="IPR016032">
    <property type="entry name" value="Sig_transdc_resp-reg_C-effctor"/>
</dbReference>
<dbReference type="InterPro" id="IPR001789">
    <property type="entry name" value="Sig_transdc_resp-reg_receiver"/>
</dbReference>
<dbReference type="PROSITE" id="PS51755">
    <property type="entry name" value="OMPR_PHOB"/>
    <property type="match status" value="1"/>
</dbReference>
<reference evidence="11 12" key="1">
    <citation type="submission" date="2020-03" db="EMBL/GenBank/DDBJ databases">
        <title>Above-ground endophytic microbial communities from plants in different locations in the United States.</title>
        <authorList>
            <person name="Frank C."/>
        </authorList>
    </citation>
    <scope>NUCLEOTIDE SEQUENCE [LARGE SCALE GENOMIC DNA]</scope>
    <source>
        <strain evidence="11 12">WW7</strain>
    </source>
</reference>
<name>A0ABX0T7X8_9MICO</name>
<dbReference type="CDD" id="cd00383">
    <property type="entry name" value="trans_reg_C"/>
    <property type="match status" value="1"/>
</dbReference>
<keyword evidence="4" id="KW-0805">Transcription regulation</keyword>
<keyword evidence="12" id="KW-1185">Reference proteome</keyword>
<dbReference type="SMART" id="SM00448">
    <property type="entry name" value="REC"/>
    <property type="match status" value="1"/>
</dbReference>
<evidence type="ECO:0000259" key="9">
    <source>
        <dbReference type="PROSITE" id="PS50110"/>
    </source>
</evidence>
<evidence type="ECO:0000256" key="5">
    <source>
        <dbReference type="ARBA" id="ARBA00023125"/>
    </source>
</evidence>
<protein>
    <submittedName>
        <fullName evidence="11">Two-component system OmpR family response regulator</fullName>
    </submittedName>
</protein>
<dbReference type="InterPro" id="IPR039420">
    <property type="entry name" value="WalR-like"/>
</dbReference>